<reference evidence="4" key="2">
    <citation type="submission" date="2015-01" db="EMBL/GenBank/DDBJ databases">
        <title>Evolutionary Origins and Diversification of the Mycorrhizal Mutualists.</title>
        <authorList>
            <consortium name="DOE Joint Genome Institute"/>
            <consortium name="Mycorrhizal Genomics Consortium"/>
            <person name="Kohler A."/>
            <person name="Kuo A."/>
            <person name="Nagy L.G."/>
            <person name="Floudas D."/>
            <person name="Copeland A."/>
            <person name="Barry K.W."/>
            <person name="Cichocki N."/>
            <person name="Veneault-Fourrey C."/>
            <person name="LaButti K."/>
            <person name="Lindquist E.A."/>
            <person name="Lipzen A."/>
            <person name="Lundell T."/>
            <person name="Morin E."/>
            <person name="Murat C."/>
            <person name="Riley R."/>
            <person name="Ohm R."/>
            <person name="Sun H."/>
            <person name="Tunlid A."/>
            <person name="Henrissat B."/>
            <person name="Grigoriev I.V."/>
            <person name="Hibbett D.S."/>
            <person name="Martin F."/>
        </authorList>
    </citation>
    <scope>NUCLEOTIDE SEQUENCE [LARGE SCALE GENOMIC DNA]</scope>
    <source>
        <strain evidence="4">Zn</strain>
    </source>
</reference>
<dbReference type="STRING" id="913774.A0A0C3HPV4"/>
<sequence>MGGSKVLVLGGTGPAGICLLRELVYRKRATVVYARNPSKIPNDLTSNLLIEIVKGEMNDLAALSTAVAQSCVVVSLLGPNIIDNSISPTQFADYYKSSVFPLMRQHGVRRILAMGTLSIVRPQDRWSLFRFFVVQFVRLVANTVYHNILNLARTFDEEAHDLDWTVFRIARIPGESDEANWRRDREDGETFVGWIGEKGWSGTQRRGALARWLVDEVETATTVWIGKMPAVSWLVGSGRRVS</sequence>
<evidence type="ECO:0000313" key="4">
    <source>
        <dbReference type="Proteomes" id="UP000054321"/>
    </source>
</evidence>
<dbReference type="AlphaFoldDB" id="A0A0C3HPV4"/>
<dbReference type="OrthoDB" id="10254221at2759"/>
<reference evidence="3 4" key="1">
    <citation type="submission" date="2014-04" db="EMBL/GenBank/DDBJ databases">
        <authorList>
            <consortium name="DOE Joint Genome Institute"/>
            <person name="Kuo A."/>
            <person name="Martino E."/>
            <person name="Perotto S."/>
            <person name="Kohler A."/>
            <person name="Nagy L.G."/>
            <person name="Floudas D."/>
            <person name="Copeland A."/>
            <person name="Barry K.W."/>
            <person name="Cichocki N."/>
            <person name="Veneault-Fourrey C."/>
            <person name="LaButti K."/>
            <person name="Lindquist E.A."/>
            <person name="Lipzen A."/>
            <person name="Lundell T."/>
            <person name="Morin E."/>
            <person name="Murat C."/>
            <person name="Sun H."/>
            <person name="Tunlid A."/>
            <person name="Henrissat B."/>
            <person name="Grigoriev I.V."/>
            <person name="Hibbett D.S."/>
            <person name="Martin F."/>
            <person name="Nordberg H.P."/>
            <person name="Cantor M.N."/>
            <person name="Hua S.X."/>
        </authorList>
    </citation>
    <scope>NUCLEOTIDE SEQUENCE [LARGE SCALE GENOMIC DNA]</scope>
    <source>
        <strain evidence="3 4">Zn</strain>
    </source>
</reference>
<comment type="similarity">
    <text evidence="1">Belongs to the avfA family.</text>
</comment>
<dbReference type="PANTHER" id="PTHR43355:SF2">
    <property type="entry name" value="FLAVIN REDUCTASE (NADPH)"/>
    <property type="match status" value="1"/>
</dbReference>
<organism evidence="3 4">
    <name type="scientific">Oidiodendron maius (strain Zn)</name>
    <dbReference type="NCBI Taxonomy" id="913774"/>
    <lineage>
        <taxon>Eukaryota</taxon>
        <taxon>Fungi</taxon>
        <taxon>Dikarya</taxon>
        <taxon>Ascomycota</taxon>
        <taxon>Pezizomycotina</taxon>
        <taxon>Leotiomycetes</taxon>
        <taxon>Leotiomycetes incertae sedis</taxon>
        <taxon>Myxotrichaceae</taxon>
        <taxon>Oidiodendron</taxon>
    </lineage>
</organism>
<dbReference type="EMBL" id="KN832873">
    <property type="protein sequence ID" value="KIN04342.1"/>
    <property type="molecule type" value="Genomic_DNA"/>
</dbReference>
<feature type="domain" description="NAD(P)-binding" evidence="2">
    <location>
        <begin position="10"/>
        <end position="192"/>
    </location>
</feature>
<proteinExistence type="inferred from homology"/>
<keyword evidence="4" id="KW-1185">Reference proteome</keyword>
<dbReference type="Gene3D" id="3.40.50.720">
    <property type="entry name" value="NAD(P)-binding Rossmann-like Domain"/>
    <property type="match status" value="1"/>
</dbReference>
<name>A0A0C3HPV4_OIDMZ</name>
<dbReference type="SUPFAM" id="SSF51735">
    <property type="entry name" value="NAD(P)-binding Rossmann-fold domains"/>
    <property type="match status" value="1"/>
</dbReference>
<dbReference type="GO" id="GO:0016646">
    <property type="term" value="F:oxidoreductase activity, acting on the CH-NH group of donors, NAD or NADP as acceptor"/>
    <property type="evidence" value="ECO:0007669"/>
    <property type="project" value="TreeGrafter"/>
</dbReference>
<dbReference type="InterPro" id="IPR051606">
    <property type="entry name" value="Polyketide_Oxido-like"/>
</dbReference>
<dbReference type="InParanoid" id="A0A0C3HPV4"/>
<evidence type="ECO:0000259" key="2">
    <source>
        <dbReference type="Pfam" id="PF13460"/>
    </source>
</evidence>
<dbReference type="Proteomes" id="UP000054321">
    <property type="component" value="Unassembled WGS sequence"/>
</dbReference>
<dbReference type="InterPro" id="IPR016040">
    <property type="entry name" value="NAD(P)-bd_dom"/>
</dbReference>
<dbReference type="InterPro" id="IPR036291">
    <property type="entry name" value="NAD(P)-bd_dom_sf"/>
</dbReference>
<dbReference type="Pfam" id="PF13460">
    <property type="entry name" value="NAD_binding_10"/>
    <property type="match status" value="1"/>
</dbReference>
<gene>
    <name evidence="3" type="ORF">OIDMADRAFT_117192</name>
</gene>
<dbReference type="PANTHER" id="PTHR43355">
    <property type="entry name" value="FLAVIN REDUCTASE (NADPH)"/>
    <property type="match status" value="1"/>
</dbReference>
<evidence type="ECO:0000256" key="1">
    <source>
        <dbReference type="ARBA" id="ARBA00038376"/>
    </source>
</evidence>
<protein>
    <recommendedName>
        <fullName evidence="2">NAD(P)-binding domain-containing protein</fullName>
    </recommendedName>
</protein>
<evidence type="ECO:0000313" key="3">
    <source>
        <dbReference type="EMBL" id="KIN04342.1"/>
    </source>
</evidence>
<dbReference type="HOGENOM" id="CLU_025711_4_3_1"/>
<accession>A0A0C3HPV4</accession>